<dbReference type="GO" id="GO:0005737">
    <property type="term" value="C:cytoplasm"/>
    <property type="evidence" value="ECO:0007669"/>
    <property type="project" value="UniProtKB-ARBA"/>
</dbReference>
<dbReference type="PANTHER" id="PTHR12198:SF5">
    <property type="entry name" value="PROSPERO HOMEOBOX PROTEIN 2"/>
    <property type="match status" value="1"/>
</dbReference>
<comment type="subcellular location">
    <subcellularLocation>
        <location evidence="1">Nucleus</location>
    </subcellularLocation>
</comment>
<dbReference type="EMBL" id="QRBI01000144">
    <property type="protein sequence ID" value="RMC00618.1"/>
    <property type="molecule type" value="Genomic_DNA"/>
</dbReference>
<evidence type="ECO:0000256" key="3">
    <source>
        <dbReference type="ARBA" id="ARBA00023125"/>
    </source>
</evidence>
<feature type="region of interest" description="Disordered" evidence="7">
    <location>
        <begin position="399"/>
        <end position="471"/>
    </location>
</feature>
<evidence type="ECO:0000256" key="7">
    <source>
        <dbReference type="SAM" id="MobiDB-lite"/>
    </source>
</evidence>
<keyword evidence="3" id="KW-0238">DNA-binding</keyword>
<evidence type="ECO:0000256" key="4">
    <source>
        <dbReference type="ARBA" id="ARBA00023155"/>
    </source>
</evidence>
<name>A0A3M0JHI5_HIRRU</name>
<evidence type="ECO:0000259" key="8">
    <source>
        <dbReference type="PROSITE" id="PS51818"/>
    </source>
</evidence>
<feature type="domain" description="Prospero" evidence="8">
    <location>
        <begin position="624"/>
        <end position="782"/>
    </location>
</feature>
<dbReference type="Proteomes" id="UP000269221">
    <property type="component" value="Unassembled WGS sequence"/>
</dbReference>
<evidence type="ECO:0000313" key="9">
    <source>
        <dbReference type="EMBL" id="RMC00618.1"/>
    </source>
</evidence>
<dbReference type="GO" id="GO:0070365">
    <property type="term" value="P:hepatocyte differentiation"/>
    <property type="evidence" value="ECO:0007669"/>
    <property type="project" value="UniProtKB-ARBA"/>
</dbReference>
<feature type="region of interest" description="Disordered" evidence="7">
    <location>
        <begin position="297"/>
        <end position="336"/>
    </location>
</feature>
<reference evidence="9 10" key="1">
    <citation type="submission" date="2018-07" db="EMBL/GenBank/DDBJ databases">
        <title>A high quality draft genome assembly of the barn swallow (H. rustica rustica).</title>
        <authorList>
            <person name="Formenti G."/>
            <person name="Chiara M."/>
            <person name="Poveda L."/>
            <person name="Francoijs K.-J."/>
            <person name="Bonisoli-Alquati A."/>
            <person name="Canova L."/>
            <person name="Gianfranceschi L."/>
            <person name="Horner D.S."/>
            <person name="Saino N."/>
        </authorList>
    </citation>
    <scope>NUCLEOTIDE SEQUENCE [LARGE SCALE GENOMIC DNA]</scope>
    <source>
        <strain evidence="9">Chelidonia</strain>
        <tissue evidence="9">Blood</tissue>
    </source>
</reference>
<proteinExistence type="predicted"/>
<dbReference type="GO" id="GO:0007417">
    <property type="term" value="P:central nervous system development"/>
    <property type="evidence" value="ECO:0007669"/>
    <property type="project" value="UniProtKB-ARBA"/>
</dbReference>
<feature type="compositionally biased region" description="Polar residues" evidence="7">
    <location>
        <begin position="321"/>
        <end position="331"/>
    </location>
</feature>
<dbReference type="GO" id="GO:0001945">
    <property type="term" value="P:lymph vessel development"/>
    <property type="evidence" value="ECO:0007669"/>
    <property type="project" value="UniProtKB-ARBA"/>
</dbReference>
<accession>A0A3M0JHI5</accession>
<comment type="caution">
    <text evidence="9">The sequence shown here is derived from an EMBL/GenBank/DDBJ whole genome shotgun (WGS) entry which is preliminary data.</text>
</comment>
<dbReference type="GO" id="GO:0000978">
    <property type="term" value="F:RNA polymerase II cis-regulatory region sequence-specific DNA binding"/>
    <property type="evidence" value="ECO:0007669"/>
    <property type="project" value="TreeGrafter"/>
</dbReference>
<keyword evidence="6" id="KW-0539">Nucleus</keyword>
<dbReference type="InterPro" id="IPR039350">
    <property type="entry name" value="Prospero_homeodomain"/>
</dbReference>
<feature type="region of interest" description="Disordered" evidence="7">
    <location>
        <begin position="58"/>
        <end position="77"/>
    </location>
</feature>
<gene>
    <name evidence="9" type="ORF">DUI87_23235</name>
</gene>
<evidence type="ECO:0000256" key="6">
    <source>
        <dbReference type="ARBA" id="ARBA00023242"/>
    </source>
</evidence>
<dbReference type="GO" id="GO:0031016">
    <property type="term" value="P:pancreas development"/>
    <property type="evidence" value="ECO:0007669"/>
    <property type="project" value="UniProtKB-ARBA"/>
</dbReference>
<dbReference type="GO" id="GO:0035295">
    <property type="term" value="P:tube development"/>
    <property type="evidence" value="ECO:0007669"/>
    <property type="project" value="UniProtKB-ARBA"/>
</dbReference>
<dbReference type="SUPFAM" id="SSF46689">
    <property type="entry name" value="Homeodomain-like"/>
    <property type="match status" value="1"/>
</dbReference>
<dbReference type="GO" id="GO:0070309">
    <property type="term" value="P:lens fiber cell morphogenesis"/>
    <property type="evidence" value="ECO:0007669"/>
    <property type="project" value="UniProtKB-ARBA"/>
</dbReference>
<dbReference type="GO" id="GO:0048646">
    <property type="term" value="P:anatomical structure formation involved in morphogenesis"/>
    <property type="evidence" value="ECO:0007669"/>
    <property type="project" value="UniProtKB-ARBA"/>
</dbReference>
<evidence type="ECO:0000256" key="1">
    <source>
        <dbReference type="ARBA" id="ARBA00004123"/>
    </source>
</evidence>
<keyword evidence="2" id="KW-0805">Transcription regulation</keyword>
<sequence>MPESTSPEGSFPNASGADAGGDVGSLCCRAPPDPKLLKCTLGTMKAWLFHTASRLKHQTSGKPASLPRQEEDTMDSRTGFEQDRDCVTSGLGQGLKLEPCFQTDALLPSPNASLIPQLLSHAVVGRNLDPTILFAPSQAVALPHDYKCGACPGEEVQDPASPRICAPAPVPRAGDGDQLSKQHPREQLCDQHLRAKRARVESIIQGMSLPPAPQAFDTSPEAAFRRERERGGEMPQESKRKPRVPQQGVGAAGRVAPTGGSSHAKGCQQLKEQLCFLEQQLRWLQEKFYQVCDSEDAAQTQEDSEKAQPLPGKPEDRLNKDSATATTSNPRQVPLRGTVLEACGLEEAEDRGDTGGLPSAVRVLSQTLKHELAVVTSQVVDSVLKAVWQKADSHIQKQHHSFPMLGPDARREYSAPGKCRKPLAKSSPMNTPGSLGSPQAEVLPGASGKSPGSYAGSFSSKGVRKSSRVPSMGYSLGSATPVQHSQLLSQLLGYRQHSLWGSDSHESPSALERSCPEPLNLHWGTVKLRSSIVRQQQHHPLSLSPANMESMAQLPAGRDGHSELPAADDGAPFASTHISFGSSWRSLGNVLPLSSGATAWHYPLLVSARPRSLLLHRGLKRQMQEALTPGHLKKAKLMFFFTRYPSSTLLKTYFLDVQFSRCITSQLIKWFSNFREFYYIQVEKFARQALLEGVVDACTLQVSRDSELFRALNTHYNKGNDFEVPGRFLEVASLTLQEFFSAVRAGKDADPSWKKPIYKIISKLDSDIPEGFKAASCSQELLHS</sequence>
<dbReference type="InterPro" id="IPR009057">
    <property type="entry name" value="Homeodomain-like_sf"/>
</dbReference>
<dbReference type="InterPro" id="IPR023082">
    <property type="entry name" value="Homeo_prospero_dom"/>
</dbReference>
<evidence type="ECO:0000256" key="5">
    <source>
        <dbReference type="ARBA" id="ARBA00023163"/>
    </source>
</evidence>
<dbReference type="FunFam" id="1.10.10.500:FF:000001">
    <property type="entry name" value="Prospero homeobox protein 1"/>
    <property type="match status" value="1"/>
</dbReference>
<organism evidence="9 10">
    <name type="scientific">Hirundo rustica rustica</name>
    <dbReference type="NCBI Taxonomy" id="333673"/>
    <lineage>
        <taxon>Eukaryota</taxon>
        <taxon>Metazoa</taxon>
        <taxon>Chordata</taxon>
        <taxon>Craniata</taxon>
        <taxon>Vertebrata</taxon>
        <taxon>Euteleostomi</taxon>
        <taxon>Archelosauria</taxon>
        <taxon>Archosauria</taxon>
        <taxon>Dinosauria</taxon>
        <taxon>Saurischia</taxon>
        <taxon>Theropoda</taxon>
        <taxon>Coelurosauria</taxon>
        <taxon>Aves</taxon>
        <taxon>Neognathae</taxon>
        <taxon>Neoaves</taxon>
        <taxon>Telluraves</taxon>
        <taxon>Australaves</taxon>
        <taxon>Passeriformes</taxon>
        <taxon>Sylvioidea</taxon>
        <taxon>Hirundinidae</taxon>
        <taxon>Hirundo</taxon>
    </lineage>
</organism>
<feature type="compositionally biased region" description="Polar residues" evidence="7">
    <location>
        <begin position="427"/>
        <end position="437"/>
    </location>
</feature>
<dbReference type="GO" id="GO:0000981">
    <property type="term" value="F:DNA-binding transcription factor activity, RNA polymerase II-specific"/>
    <property type="evidence" value="ECO:0007669"/>
    <property type="project" value="TreeGrafter"/>
</dbReference>
<dbReference type="STRING" id="333673.A0A3M0JHI5"/>
<feature type="compositionally biased region" description="Basic and acidic residues" evidence="7">
    <location>
        <begin position="68"/>
        <end position="77"/>
    </location>
</feature>
<dbReference type="InterPro" id="IPR037131">
    <property type="entry name" value="Homeo_prospero_dom_sf"/>
</dbReference>
<feature type="compositionally biased region" description="Basic and acidic residues" evidence="7">
    <location>
        <begin position="223"/>
        <end position="239"/>
    </location>
</feature>
<dbReference type="GO" id="GO:0048598">
    <property type="term" value="P:embryonic morphogenesis"/>
    <property type="evidence" value="ECO:0007669"/>
    <property type="project" value="UniProtKB-ARBA"/>
</dbReference>
<keyword evidence="5" id="KW-0804">Transcription</keyword>
<dbReference type="PANTHER" id="PTHR12198">
    <property type="entry name" value="HOMEOBOX PROTEIN PROSPERO/PROX-1/CEH-26"/>
    <property type="match status" value="1"/>
</dbReference>
<dbReference type="AlphaFoldDB" id="A0A3M0JHI5"/>
<dbReference type="GO" id="GO:0005634">
    <property type="term" value="C:nucleus"/>
    <property type="evidence" value="ECO:0007669"/>
    <property type="project" value="UniProtKB-SubCell"/>
</dbReference>
<dbReference type="PROSITE" id="PS51818">
    <property type="entry name" value="HOMEO_PROSPERO"/>
    <property type="match status" value="1"/>
</dbReference>
<dbReference type="GO" id="GO:0060042">
    <property type="term" value="P:retina morphogenesis in camera-type eye"/>
    <property type="evidence" value="ECO:0007669"/>
    <property type="project" value="UniProtKB-ARBA"/>
</dbReference>
<evidence type="ECO:0000313" key="10">
    <source>
        <dbReference type="Proteomes" id="UP000269221"/>
    </source>
</evidence>
<dbReference type="Pfam" id="PF05044">
    <property type="entry name" value="HPD"/>
    <property type="match status" value="1"/>
</dbReference>
<protein>
    <recommendedName>
        <fullName evidence="8">Prospero domain-containing protein</fullName>
    </recommendedName>
</protein>
<evidence type="ECO:0000256" key="2">
    <source>
        <dbReference type="ARBA" id="ARBA00023015"/>
    </source>
</evidence>
<dbReference type="OrthoDB" id="10038576at2759"/>
<feature type="region of interest" description="Disordered" evidence="7">
    <location>
        <begin position="209"/>
        <end position="264"/>
    </location>
</feature>
<dbReference type="Gene3D" id="1.10.10.500">
    <property type="entry name" value="Homeo-prospero domain"/>
    <property type="match status" value="1"/>
</dbReference>
<keyword evidence="10" id="KW-1185">Reference proteome</keyword>
<keyword evidence="4" id="KW-0371">Homeobox</keyword>